<comment type="catalytic activity">
    <reaction evidence="4">
        <text>O-phospho-L-seryl-[protein] + H2O = L-seryl-[protein] + phosphate</text>
        <dbReference type="Rhea" id="RHEA:20629"/>
        <dbReference type="Rhea" id="RHEA-COMP:9863"/>
        <dbReference type="Rhea" id="RHEA-COMP:11604"/>
        <dbReference type="ChEBI" id="CHEBI:15377"/>
        <dbReference type="ChEBI" id="CHEBI:29999"/>
        <dbReference type="ChEBI" id="CHEBI:43474"/>
        <dbReference type="ChEBI" id="CHEBI:83421"/>
        <dbReference type="EC" id="3.1.3.16"/>
    </reaction>
</comment>
<dbReference type="AlphaFoldDB" id="A0A8J5FLN1"/>
<evidence type="ECO:0000256" key="2">
    <source>
        <dbReference type="ARBA" id="ARBA00022801"/>
    </source>
</evidence>
<feature type="region of interest" description="Disordered" evidence="6">
    <location>
        <begin position="232"/>
        <end position="260"/>
    </location>
</feature>
<gene>
    <name evidence="8" type="ORF">ZIOFF_052137</name>
</gene>
<sequence length="631" mass="68630">MLLPPAAVISLSTSMGKRKEEFGSGRPDGGGAAAVASEAFYEGLGHSFVFVGSDVPQLSRPVSDSFRINHSDDGGGSASIRLISGAAVSANVTTPLSTAQPFQRSDLACPSSASFESSSSFASIPLQPRLSGSFSGAIHNFNSGPLDRDFHSGHLDRRPSTSSSSGHNYRTLSQRVADLQRRNFLRCITERIARAASKFICIAQTPEANPGYSPSKEPPRTTIAAKGAAYPDSTTELSSNSTTIRSSGNEHINFDSIGDESDSYDGANAHAHWAQGKAGEDRTHVIVSEQHGWVFVGIYDGFNGPDATEYLLANLYRSIQKELKGLLWDDKPQTAGAHQVLDEMPDPEISHPNNKPTSRGGAVDHRAVLKALSRGLRRTEEAFLQMADERAATNPELALMGSCALVMLMKGEGVYLMNVGDSRAVLARRADPDLWSLVGKATQGLREETLKYLESYDDEELVALQLTTDHSTSNAEELRRIRSEHPDDPAAIFNGRVKGSLKVTRAFGAGYLKQPFRIDYKGNSPYITCNPFLCYHKVGPKDKYLILSSDGLYQYFTNKEVVAQLETFLAANPDGDPAQYLAQEALYRAADKAGMELDQLLDVPQGDRRKYHDDVSIIIISLEGAMWQSCL</sequence>
<dbReference type="SMART" id="SM00332">
    <property type="entry name" value="PP2Cc"/>
    <property type="match status" value="1"/>
</dbReference>
<feature type="region of interest" description="Disordered" evidence="6">
    <location>
        <begin position="149"/>
        <end position="169"/>
    </location>
</feature>
<feature type="compositionally biased region" description="Polar residues" evidence="6">
    <location>
        <begin position="232"/>
        <end position="250"/>
    </location>
</feature>
<evidence type="ECO:0000256" key="6">
    <source>
        <dbReference type="SAM" id="MobiDB-lite"/>
    </source>
</evidence>
<dbReference type="CDD" id="cd00143">
    <property type="entry name" value="PP2Cc"/>
    <property type="match status" value="1"/>
</dbReference>
<feature type="domain" description="PPM-type phosphatase" evidence="7">
    <location>
        <begin position="256"/>
        <end position="622"/>
    </location>
</feature>
<dbReference type="GO" id="GO:0004722">
    <property type="term" value="F:protein serine/threonine phosphatase activity"/>
    <property type="evidence" value="ECO:0007669"/>
    <property type="project" value="UniProtKB-EC"/>
</dbReference>
<dbReference type="PANTHER" id="PTHR13832">
    <property type="entry name" value="PROTEIN PHOSPHATASE 2C"/>
    <property type="match status" value="1"/>
</dbReference>
<accession>A0A8J5FLN1</accession>
<dbReference type="PROSITE" id="PS51746">
    <property type="entry name" value="PPM_2"/>
    <property type="match status" value="1"/>
</dbReference>
<dbReference type="EC" id="3.1.3.16" evidence="1"/>
<feature type="compositionally biased region" description="Polar residues" evidence="6">
    <location>
        <begin position="160"/>
        <end position="169"/>
    </location>
</feature>
<feature type="compositionally biased region" description="Basic and acidic residues" evidence="6">
    <location>
        <begin position="149"/>
        <end position="159"/>
    </location>
</feature>
<organism evidence="8 9">
    <name type="scientific">Zingiber officinale</name>
    <name type="common">Ginger</name>
    <name type="synonym">Amomum zingiber</name>
    <dbReference type="NCBI Taxonomy" id="94328"/>
    <lineage>
        <taxon>Eukaryota</taxon>
        <taxon>Viridiplantae</taxon>
        <taxon>Streptophyta</taxon>
        <taxon>Embryophyta</taxon>
        <taxon>Tracheophyta</taxon>
        <taxon>Spermatophyta</taxon>
        <taxon>Magnoliopsida</taxon>
        <taxon>Liliopsida</taxon>
        <taxon>Zingiberales</taxon>
        <taxon>Zingiberaceae</taxon>
        <taxon>Zingiber</taxon>
    </lineage>
</organism>
<comment type="catalytic activity">
    <reaction evidence="5">
        <text>O-phospho-L-threonyl-[protein] + H2O = L-threonyl-[protein] + phosphate</text>
        <dbReference type="Rhea" id="RHEA:47004"/>
        <dbReference type="Rhea" id="RHEA-COMP:11060"/>
        <dbReference type="Rhea" id="RHEA-COMP:11605"/>
        <dbReference type="ChEBI" id="CHEBI:15377"/>
        <dbReference type="ChEBI" id="CHEBI:30013"/>
        <dbReference type="ChEBI" id="CHEBI:43474"/>
        <dbReference type="ChEBI" id="CHEBI:61977"/>
        <dbReference type="EC" id="3.1.3.16"/>
    </reaction>
</comment>
<evidence type="ECO:0000313" key="8">
    <source>
        <dbReference type="EMBL" id="KAG6490822.1"/>
    </source>
</evidence>
<dbReference type="Pfam" id="PF00481">
    <property type="entry name" value="PP2C"/>
    <property type="match status" value="1"/>
</dbReference>
<evidence type="ECO:0000256" key="3">
    <source>
        <dbReference type="ARBA" id="ARBA00022912"/>
    </source>
</evidence>
<dbReference type="InterPro" id="IPR036457">
    <property type="entry name" value="PPM-type-like_dom_sf"/>
</dbReference>
<keyword evidence="9" id="KW-1185">Reference proteome</keyword>
<comment type="caution">
    <text evidence="8">The sequence shown here is derived from an EMBL/GenBank/DDBJ whole genome shotgun (WGS) entry which is preliminary data.</text>
</comment>
<evidence type="ECO:0000313" key="9">
    <source>
        <dbReference type="Proteomes" id="UP000734854"/>
    </source>
</evidence>
<dbReference type="Gene3D" id="3.60.40.10">
    <property type="entry name" value="PPM-type phosphatase domain"/>
    <property type="match status" value="1"/>
</dbReference>
<dbReference type="EMBL" id="JACMSC010000014">
    <property type="protein sequence ID" value="KAG6490822.1"/>
    <property type="molecule type" value="Genomic_DNA"/>
</dbReference>
<dbReference type="InterPro" id="IPR015655">
    <property type="entry name" value="PP2C"/>
</dbReference>
<name>A0A8J5FLN1_ZINOF</name>
<evidence type="ECO:0000256" key="5">
    <source>
        <dbReference type="ARBA" id="ARBA00048336"/>
    </source>
</evidence>
<dbReference type="PANTHER" id="PTHR13832:SF228">
    <property type="entry name" value="PROTEIN PHOSPHATASE 2C 23-RELATED"/>
    <property type="match status" value="1"/>
</dbReference>
<proteinExistence type="predicted"/>
<keyword evidence="2" id="KW-0378">Hydrolase</keyword>
<evidence type="ECO:0000259" key="7">
    <source>
        <dbReference type="PROSITE" id="PS51746"/>
    </source>
</evidence>
<evidence type="ECO:0000256" key="4">
    <source>
        <dbReference type="ARBA" id="ARBA00047761"/>
    </source>
</evidence>
<dbReference type="SUPFAM" id="SSF81606">
    <property type="entry name" value="PP2C-like"/>
    <property type="match status" value="1"/>
</dbReference>
<evidence type="ECO:0000256" key="1">
    <source>
        <dbReference type="ARBA" id="ARBA00013081"/>
    </source>
</evidence>
<dbReference type="Proteomes" id="UP000734854">
    <property type="component" value="Unassembled WGS sequence"/>
</dbReference>
<dbReference type="InterPro" id="IPR001932">
    <property type="entry name" value="PPM-type_phosphatase-like_dom"/>
</dbReference>
<reference evidence="8 9" key="1">
    <citation type="submission" date="2020-08" db="EMBL/GenBank/DDBJ databases">
        <title>Plant Genome Project.</title>
        <authorList>
            <person name="Zhang R.-G."/>
        </authorList>
    </citation>
    <scope>NUCLEOTIDE SEQUENCE [LARGE SCALE GENOMIC DNA]</scope>
    <source>
        <tissue evidence="8">Rhizome</tissue>
    </source>
</reference>
<protein>
    <recommendedName>
        <fullName evidence="1">protein-serine/threonine phosphatase</fullName>
        <ecNumber evidence="1">3.1.3.16</ecNumber>
    </recommendedName>
</protein>
<keyword evidence="3" id="KW-0904">Protein phosphatase</keyword>